<dbReference type="OrthoDB" id="1069168at2"/>
<dbReference type="RefSeq" id="WP_089366014.1">
    <property type="nucleotide sequence ID" value="NZ_CP023863.1"/>
</dbReference>
<dbReference type="KEGG" id="pje:CRM71_03665"/>
<comment type="caution">
    <text evidence="1">The sequence shown here is derived from an EMBL/GenBank/DDBJ whole genome shotgun (WGS) entry which is preliminary data.</text>
</comment>
<evidence type="ECO:0000313" key="1">
    <source>
        <dbReference type="EMBL" id="SNR79893.1"/>
    </source>
</evidence>
<keyword evidence="2" id="KW-1185">Reference proteome</keyword>
<accession>A0A2K9H7C5</accession>
<dbReference type="Proteomes" id="UP000198427">
    <property type="component" value="Unassembled WGS sequence"/>
</dbReference>
<reference evidence="1 2" key="1">
    <citation type="submission" date="2017-06" db="EMBL/GenBank/DDBJ databases">
        <authorList>
            <person name="Varghese N."/>
            <person name="Submissions S."/>
        </authorList>
    </citation>
    <scope>NUCLEOTIDE SEQUENCE [LARGE SCALE GENOMIC DNA]</scope>
    <source>
        <strain evidence="1 2">DSM 26989</strain>
    </source>
</reference>
<dbReference type="EMBL" id="FZNZ01000011">
    <property type="protein sequence ID" value="SNR79893.1"/>
    <property type="molecule type" value="Genomic_DNA"/>
</dbReference>
<gene>
    <name evidence="1" type="ORF">SAMN06265364_11151</name>
</gene>
<dbReference type="GeneID" id="94028528"/>
<sequence>MKLKIINYFTYKKLNYDSVFDDSHNDSYRIYGKLVEGNFYAKIAWSSDLLQPDFLKIYPKVYAIGIDQNFAIYDFRKKHRIMCLDLMYLFCEMVMYDKKIFVATELEVFVIDIKQYEVIKTISLPDTYNKIENNCGKIEIHCMDNTLIKYQISNN</sequence>
<proteinExistence type="predicted"/>
<organism evidence="1 2">
    <name type="scientific">Prevotella jejuni</name>
    <dbReference type="NCBI Taxonomy" id="1177574"/>
    <lineage>
        <taxon>Bacteria</taxon>
        <taxon>Pseudomonadati</taxon>
        <taxon>Bacteroidota</taxon>
        <taxon>Bacteroidia</taxon>
        <taxon>Bacteroidales</taxon>
        <taxon>Prevotellaceae</taxon>
        <taxon>Prevotella</taxon>
    </lineage>
</organism>
<dbReference type="AlphaFoldDB" id="A0A2K9H7C5"/>
<name>A0A2K9H7C5_9BACT</name>
<evidence type="ECO:0000313" key="2">
    <source>
        <dbReference type="Proteomes" id="UP000198427"/>
    </source>
</evidence>
<protein>
    <submittedName>
        <fullName evidence="1">Uncharacterized protein</fullName>
    </submittedName>
</protein>